<evidence type="ECO:0000259" key="5">
    <source>
        <dbReference type="PROSITE" id="PS50885"/>
    </source>
</evidence>
<protein>
    <submittedName>
        <fullName evidence="6">Methyl-accepting chemotaxis sensor/transducer protein</fullName>
    </submittedName>
</protein>
<keyword evidence="3" id="KW-0472">Membrane</keyword>
<evidence type="ECO:0000256" key="1">
    <source>
        <dbReference type="ARBA" id="ARBA00023224"/>
    </source>
</evidence>
<keyword evidence="3" id="KW-1133">Transmembrane helix</keyword>
<reference evidence="6" key="1">
    <citation type="submission" date="2018-06" db="EMBL/GenBank/DDBJ databases">
        <authorList>
            <person name="Zhirakovskaya E."/>
        </authorList>
    </citation>
    <scope>NUCLEOTIDE SEQUENCE</scope>
</reference>
<dbReference type="InterPro" id="IPR003660">
    <property type="entry name" value="HAMP_dom"/>
</dbReference>
<dbReference type="PANTHER" id="PTHR32089:SF112">
    <property type="entry name" value="LYSOZYME-LIKE PROTEIN-RELATED"/>
    <property type="match status" value="1"/>
</dbReference>
<organism evidence="6">
    <name type="scientific">hydrothermal vent metagenome</name>
    <dbReference type="NCBI Taxonomy" id="652676"/>
    <lineage>
        <taxon>unclassified sequences</taxon>
        <taxon>metagenomes</taxon>
        <taxon>ecological metagenomes</taxon>
    </lineage>
</organism>
<dbReference type="InterPro" id="IPR004089">
    <property type="entry name" value="MCPsignal_dom"/>
</dbReference>
<comment type="similarity">
    <text evidence="2">Belongs to the methyl-accepting chemotaxis (MCP) protein family.</text>
</comment>
<dbReference type="PANTHER" id="PTHR32089">
    <property type="entry name" value="METHYL-ACCEPTING CHEMOTAXIS PROTEIN MCPB"/>
    <property type="match status" value="1"/>
</dbReference>
<name>A0A3B0ZRR6_9ZZZZ</name>
<dbReference type="SMART" id="SM00283">
    <property type="entry name" value="MA"/>
    <property type="match status" value="1"/>
</dbReference>
<evidence type="ECO:0000256" key="2">
    <source>
        <dbReference type="ARBA" id="ARBA00029447"/>
    </source>
</evidence>
<dbReference type="SUPFAM" id="SSF58104">
    <property type="entry name" value="Methyl-accepting chemotaxis protein (MCP) signaling domain"/>
    <property type="match status" value="1"/>
</dbReference>
<dbReference type="GO" id="GO:0016020">
    <property type="term" value="C:membrane"/>
    <property type="evidence" value="ECO:0007669"/>
    <property type="project" value="InterPro"/>
</dbReference>
<keyword evidence="3" id="KW-0812">Transmembrane</keyword>
<feature type="domain" description="HAMP" evidence="5">
    <location>
        <begin position="348"/>
        <end position="401"/>
    </location>
</feature>
<evidence type="ECO:0000313" key="6">
    <source>
        <dbReference type="EMBL" id="VAW94391.1"/>
    </source>
</evidence>
<dbReference type="CDD" id="cd06225">
    <property type="entry name" value="HAMP"/>
    <property type="match status" value="1"/>
</dbReference>
<dbReference type="EMBL" id="UOFT01000038">
    <property type="protein sequence ID" value="VAW94391.1"/>
    <property type="molecule type" value="Genomic_DNA"/>
</dbReference>
<evidence type="ECO:0000259" key="4">
    <source>
        <dbReference type="PROSITE" id="PS50111"/>
    </source>
</evidence>
<feature type="domain" description="Methyl-accepting transducer" evidence="4">
    <location>
        <begin position="406"/>
        <end position="544"/>
    </location>
</feature>
<dbReference type="Pfam" id="PF00672">
    <property type="entry name" value="HAMP"/>
    <property type="match status" value="1"/>
</dbReference>
<sequence length="544" mass="58896">MKPKLNIKLTVKSKLLLGFGTLILIMVAISVKTFFGMAHVKEIEDKLLHTRMPTVLAGAQLENGINLSLAGLRGYMILGKDPKKGAVMKKARQAGWKDIDGAVAKMHKLSKNWTNPANIKMLNEMETYIEDFRKAQVEVENMAHSADEIPAFKTLLTDAAPYAKLVLSAITALIEEEATLEATPERKKLLKLMADSRGSFALGLANIRAYLLSGDTKFRDNFNAKWKVNTTRFNQIEAMSSMMPSSQRTAWDSYKKHRDDFSKYPSVMFKQRSANDWNQANYLLGAKAAPKAKAIMGVLETINANQLELEKTDEAALKAESSAMEMMILVGSLIGVIIGIAVAMFISKAITVPLEQVVARAKEIAGGDLTGAALKIHGNDELAELTRSINEMNTSLQDIIQQVSTSANELSAASGQLQNTATQTSQGMENQRIETEQVATAMNEMSATVQEVAQNASLAAHAATDADTAAAQGHGLVSENMNSITKLADGIEQASQTINRLGEDINSVDNIIEVINGIAEQTNLLALNAAIEAARAGEQGRGFA</sequence>
<dbReference type="AlphaFoldDB" id="A0A3B0ZRR6"/>
<keyword evidence="1" id="KW-0807">Transducer</keyword>
<proteinExistence type="inferred from homology"/>
<feature type="non-terminal residue" evidence="6">
    <location>
        <position position="544"/>
    </location>
</feature>
<dbReference type="GO" id="GO:0007165">
    <property type="term" value="P:signal transduction"/>
    <property type="evidence" value="ECO:0007669"/>
    <property type="project" value="UniProtKB-KW"/>
</dbReference>
<dbReference type="InterPro" id="IPR024478">
    <property type="entry name" value="HlyB_4HB_MCP"/>
</dbReference>
<evidence type="ECO:0000256" key="3">
    <source>
        <dbReference type="SAM" id="Phobius"/>
    </source>
</evidence>
<feature type="transmembrane region" description="Helical" evidence="3">
    <location>
        <begin position="326"/>
        <end position="346"/>
    </location>
</feature>
<dbReference type="Pfam" id="PF00015">
    <property type="entry name" value="MCPsignal"/>
    <property type="match status" value="1"/>
</dbReference>
<dbReference type="SMART" id="SM00304">
    <property type="entry name" value="HAMP"/>
    <property type="match status" value="2"/>
</dbReference>
<dbReference type="PROSITE" id="PS50111">
    <property type="entry name" value="CHEMOTAXIS_TRANSDUC_2"/>
    <property type="match status" value="1"/>
</dbReference>
<gene>
    <name evidence="6" type="ORF">MNBD_GAMMA23-2534</name>
</gene>
<dbReference type="PROSITE" id="PS50885">
    <property type="entry name" value="HAMP"/>
    <property type="match status" value="1"/>
</dbReference>
<dbReference type="Pfam" id="PF12729">
    <property type="entry name" value="4HB_MCP_1"/>
    <property type="match status" value="1"/>
</dbReference>
<accession>A0A3B0ZRR6</accession>
<dbReference type="Gene3D" id="1.10.287.950">
    <property type="entry name" value="Methyl-accepting chemotaxis protein"/>
    <property type="match status" value="1"/>
</dbReference>